<proteinExistence type="predicted"/>
<sequence>MKLKKMVYETKLMNSPKSEPTLLNAFDPTSDLASTNKNEEEEVSQTENVIQYDTYEPVSCILESKNAKDVKIDDLNERELSNEDIEMIDLTSDDISVTCVENVISGESGEVPKHIIDLGNAILESEVHVGTSEKEIKVNNQTESPISKQIRTESEKSQVEYAKKGLVKSFKDVSILPNNPEEKMSLNLVKTVQNLISDSIDRSKDFLPLLQCHGLIDDRVVYSCYNENTYSWLRNVINDQFLMVDTSCASEDRHKLQMKLKTVIDNDNVEAILNRLKLYNSGLDTSTWTVANKIVCNDSTVLDLVVDDNAFHFISQSNFSLFAGVDKAKFSVIWY</sequence>
<name>A0AAV1LE49_9NEOP</name>
<dbReference type="AlphaFoldDB" id="A0AAV1LE49"/>
<gene>
    <name evidence="3" type="ORF">PARMNEM_LOCUS13040</name>
</gene>
<reference evidence="3 4" key="1">
    <citation type="submission" date="2023-11" db="EMBL/GenBank/DDBJ databases">
        <authorList>
            <person name="Hedman E."/>
            <person name="Englund M."/>
            <person name="Stromberg M."/>
            <person name="Nyberg Akerstrom W."/>
            <person name="Nylinder S."/>
            <person name="Jareborg N."/>
            <person name="Kallberg Y."/>
            <person name="Kronander E."/>
        </authorList>
    </citation>
    <scope>NUCLEOTIDE SEQUENCE [LARGE SCALE GENOMIC DNA]</scope>
</reference>
<accession>A0AAV1LE49</accession>
<dbReference type="Proteomes" id="UP001314205">
    <property type="component" value="Unassembled WGS sequence"/>
</dbReference>
<protein>
    <recommendedName>
        <fullName evidence="2">DUF4780 domain-containing protein</fullName>
    </recommendedName>
</protein>
<feature type="domain" description="DUF4780" evidence="2">
    <location>
        <begin position="175"/>
        <end position="330"/>
    </location>
</feature>
<keyword evidence="4" id="KW-1185">Reference proteome</keyword>
<evidence type="ECO:0000259" key="2">
    <source>
        <dbReference type="Pfam" id="PF16012"/>
    </source>
</evidence>
<evidence type="ECO:0000256" key="1">
    <source>
        <dbReference type="SAM" id="MobiDB-lite"/>
    </source>
</evidence>
<dbReference type="InterPro" id="IPR031961">
    <property type="entry name" value="DUF4780"/>
</dbReference>
<evidence type="ECO:0000313" key="4">
    <source>
        <dbReference type="Proteomes" id="UP001314205"/>
    </source>
</evidence>
<feature type="region of interest" description="Disordered" evidence="1">
    <location>
        <begin position="17"/>
        <end position="40"/>
    </location>
</feature>
<comment type="caution">
    <text evidence="3">The sequence shown here is derived from an EMBL/GenBank/DDBJ whole genome shotgun (WGS) entry which is preliminary data.</text>
</comment>
<evidence type="ECO:0000313" key="3">
    <source>
        <dbReference type="EMBL" id="CAK1593238.1"/>
    </source>
</evidence>
<organism evidence="3 4">
    <name type="scientific">Parnassius mnemosyne</name>
    <name type="common">clouded apollo</name>
    <dbReference type="NCBI Taxonomy" id="213953"/>
    <lineage>
        <taxon>Eukaryota</taxon>
        <taxon>Metazoa</taxon>
        <taxon>Ecdysozoa</taxon>
        <taxon>Arthropoda</taxon>
        <taxon>Hexapoda</taxon>
        <taxon>Insecta</taxon>
        <taxon>Pterygota</taxon>
        <taxon>Neoptera</taxon>
        <taxon>Endopterygota</taxon>
        <taxon>Lepidoptera</taxon>
        <taxon>Glossata</taxon>
        <taxon>Ditrysia</taxon>
        <taxon>Papilionoidea</taxon>
        <taxon>Papilionidae</taxon>
        <taxon>Parnassiinae</taxon>
        <taxon>Parnassini</taxon>
        <taxon>Parnassius</taxon>
        <taxon>Driopa</taxon>
    </lineage>
</organism>
<dbReference type="Pfam" id="PF16012">
    <property type="entry name" value="DUF4780"/>
    <property type="match status" value="1"/>
</dbReference>
<dbReference type="EMBL" id="CAVLGL010000088">
    <property type="protein sequence ID" value="CAK1593238.1"/>
    <property type="molecule type" value="Genomic_DNA"/>
</dbReference>